<dbReference type="EMBL" id="CABVGP010000001">
    <property type="protein sequence ID" value="VVJ17724.1"/>
    <property type="molecule type" value="Genomic_DNA"/>
</dbReference>
<keyword evidence="1" id="KW-0472">Membrane</keyword>
<proteinExistence type="predicted"/>
<keyword evidence="1" id="KW-1133">Transmembrane helix</keyword>
<dbReference type="RefSeq" id="WP_155542845.1">
    <property type="nucleotide sequence ID" value="NZ_CABVGP010000001.1"/>
</dbReference>
<sequence>MSAHGPVFLTAHDPVSRRWQVRTMLPNRWLLLAAATLAAVPADEGPAWTTAVAILAVAVTVSAVLALRRAAAKVDTLLAEELGPRRPPG</sequence>
<evidence type="ECO:0000313" key="2">
    <source>
        <dbReference type="EMBL" id="VVJ17724.1"/>
    </source>
</evidence>
<name>A0A6I8LJI1_9PSEU</name>
<evidence type="ECO:0000313" key="3">
    <source>
        <dbReference type="Proteomes" id="UP000399805"/>
    </source>
</evidence>
<dbReference type="Proteomes" id="UP000399805">
    <property type="component" value="Unassembled WGS sequence"/>
</dbReference>
<reference evidence="2 3" key="1">
    <citation type="submission" date="2019-09" db="EMBL/GenBank/DDBJ databases">
        <authorList>
            <person name="Leyn A S."/>
        </authorList>
    </citation>
    <scope>NUCLEOTIDE SEQUENCE [LARGE SCALE GENOMIC DNA]</scope>
    <source>
        <strain evidence="2">AA231_1</strain>
    </source>
</reference>
<dbReference type="AlphaFoldDB" id="A0A6I8LJI1"/>
<feature type="transmembrane region" description="Helical" evidence="1">
    <location>
        <begin position="48"/>
        <end position="67"/>
    </location>
</feature>
<gene>
    <name evidence="2" type="ORF">AA23TX_02745</name>
</gene>
<evidence type="ECO:0000256" key="1">
    <source>
        <dbReference type="SAM" id="Phobius"/>
    </source>
</evidence>
<organism evidence="2 3">
    <name type="scientific">Amycolatopsis camponoti</name>
    <dbReference type="NCBI Taxonomy" id="2606593"/>
    <lineage>
        <taxon>Bacteria</taxon>
        <taxon>Bacillati</taxon>
        <taxon>Actinomycetota</taxon>
        <taxon>Actinomycetes</taxon>
        <taxon>Pseudonocardiales</taxon>
        <taxon>Pseudonocardiaceae</taxon>
        <taxon>Amycolatopsis</taxon>
    </lineage>
</organism>
<accession>A0A6I8LJI1</accession>
<keyword evidence="1" id="KW-0812">Transmembrane</keyword>
<keyword evidence="3" id="KW-1185">Reference proteome</keyword>
<protein>
    <submittedName>
        <fullName evidence="2">Uncharacterized protein</fullName>
    </submittedName>
</protein>